<protein>
    <recommendedName>
        <fullName evidence="1">Hydantoinase B/oxoprolinase domain-containing protein</fullName>
    </recommendedName>
</protein>
<feature type="domain" description="Hydantoinase B/oxoprolinase" evidence="1">
    <location>
        <begin position="1"/>
        <end position="80"/>
    </location>
</feature>
<evidence type="ECO:0000313" key="3">
    <source>
        <dbReference type="Proteomes" id="UP000538929"/>
    </source>
</evidence>
<sequence length="90" mass="9039">GDGVVRRIRFLEPMSVTLLGSHRRVAPYGMAGGSPGALARDALLGADGTRRELRGRDAVEVTTGDLLVIETPGGGGWGVPGAGSADGSAP</sequence>
<dbReference type="GO" id="GO:0003824">
    <property type="term" value="F:catalytic activity"/>
    <property type="evidence" value="ECO:0007669"/>
    <property type="project" value="InterPro"/>
</dbReference>
<dbReference type="Proteomes" id="UP000538929">
    <property type="component" value="Unassembled WGS sequence"/>
</dbReference>
<dbReference type="InterPro" id="IPR003692">
    <property type="entry name" value="Hydantoinase_B"/>
</dbReference>
<feature type="non-terminal residue" evidence="2">
    <location>
        <position position="1"/>
    </location>
</feature>
<dbReference type="EMBL" id="VKHT01001233">
    <property type="protein sequence ID" value="MBB0246942.1"/>
    <property type="molecule type" value="Genomic_DNA"/>
</dbReference>
<proteinExistence type="predicted"/>
<dbReference type="Pfam" id="PF02538">
    <property type="entry name" value="Hydantoinase_B"/>
    <property type="match status" value="1"/>
</dbReference>
<evidence type="ECO:0000259" key="1">
    <source>
        <dbReference type="Pfam" id="PF02538"/>
    </source>
</evidence>
<organism evidence="2 3">
    <name type="scientific">Streptomyces alkaliphilus</name>
    <dbReference type="NCBI Taxonomy" id="1472722"/>
    <lineage>
        <taxon>Bacteria</taxon>
        <taxon>Bacillati</taxon>
        <taxon>Actinomycetota</taxon>
        <taxon>Actinomycetes</taxon>
        <taxon>Kitasatosporales</taxon>
        <taxon>Streptomycetaceae</taxon>
        <taxon>Streptomyces</taxon>
    </lineage>
</organism>
<gene>
    <name evidence="2" type="ORF">FNQ90_23160</name>
</gene>
<keyword evidence="3" id="KW-1185">Reference proteome</keyword>
<accession>A0A7W3Y432</accession>
<evidence type="ECO:0000313" key="2">
    <source>
        <dbReference type="EMBL" id="MBB0246942.1"/>
    </source>
</evidence>
<name>A0A7W3Y432_9ACTN</name>
<comment type="caution">
    <text evidence="2">The sequence shown here is derived from an EMBL/GenBank/DDBJ whole genome shotgun (WGS) entry which is preliminary data.</text>
</comment>
<dbReference type="AlphaFoldDB" id="A0A7W3Y432"/>
<dbReference type="RefSeq" id="WP_182608208.1">
    <property type="nucleotide sequence ID" value="NZ_VKHT01001233.1"/>
</dbReference>
<reference evidence="3" key="1">
    <citation type="submission" date="2019-10" db="EMBL/GenBank/DDBJ databases">
        <title>Streptomyces sp. nov., a novel actinobacterium isolated from alkaline environment.</title>
        <authorList>
            <person name="Golinska P."/>
        </authorList>
    </citation>
    <scope>NUCLEOTIDE SEQUENCE [LARGE SCALE GENOMIC DNA]</scope>
    <source>
        <strain evidence="3">DSM 42118</strain>
    </source>
</reference>